<dbReference type="InterPro" id="IPR025569">
    <property type="entry name" value="DUF4335"/>
</dbReference>
<accession>A0ABT3L8K0</accession>
<protein>
    <submittedName>
        <fullName evidence="2">DUF4335 domain-containing protein</fullName>
    </submittedName>
</protein>
<proteinExistence type="predicted"/>
<dbReference type="Pfam" id="PF14233">
    <property type="entry name" value="DUF4335"/>
    <property type="match status" value="1"/>
</dbReference>
<evidence type="ECO:0000256" key="1">
    <source>
        <dbReference type="SAM" id="MobiDB-lite"/>
    </source>
</evidence>
<name>A0ABT3L8K0_9CYAN</name>
<feature type="compositionally biased region" description="Pro residues" evidence="1">
    <location>
        <begin position="222"/>
        <end position="231"/>
    </location>
</feature>
<dbReference type="RefSeq" id="WP_265265713.1">
    <property type="nucleotide sequence ID" value="NZ_JAIHOM010000092.1"/>
</dbReference>
<feature type="compositionally biased region" description="Low complexity" evidence="1">
    <location>
        <begin position="232"/>
        <end position="241"/>
    </location>
</feature>
<dbReference type="EMBL" id="JAIHOM010000092">
    <property type="protein sequence ID" value="MCW6037841.1"/>
    <property type="molecule type" value="Genomic_DNA"/>
</dbReference>
<evidence type="ECO:0000313" key="2">
    <source>
        <dbReference type="EMBL" id="MCW6037841.1"/>
    </source>
</evidence>
<dbReference type="Proteomes" id="UP001526426">
    <property type="component" value="Unassembled WGS sequence"/>
</dbReference>
<gene>
    <name evidence="2" type="ORF">K4A83_16400</name>
</gene>
<sequence length="273" mass="29946">MFPLNQIKRRYAPPTCTLEIWATRSPLSKFQKRPIVKNLQFQLRFDDPRRMQDEQIILKGDRQQLDLLCDTVTTYIQNILLPAPVPAALRAAPSSPAPTPLNPSQLPFLRPQGLLQHELFLGTLLSPSTSVPLSTTQLFDLGTVLDQYQAEIDLLPRLSSSSSTIVPAWAKTAAFLIIASGVTMTLYLNQQAEQQRQTSISIPELQDLNRPPIGVETLPSLPDAPPAPTPSLPSDLAQRPRLAPPPPVNPGDIPINTPPTMPGRSPSAPQQTT</sequence>
<organism evidence="2 3">
    <name type="scientific">Spirulina subsalsa FACHB-351</name>
    <dbReference type="NCBI Taxonomy" id="234711"/>
    <lineage>
        <taxon>Bacteria</taxon>
        <taxon>Bacillati</taxon>
        <taxon>Cyanobacteriota</taxon>
        <taxon>Cyanophyceae</taxon>
        <taxon>Spirulinales</taxon>
        <taxon>Spirulinaceae</taxon>
        <taxon>Spirulina</taxon>
    </lineage>
</organism>
<keyword evidence="3" id="KW-1185">Reference proteome</keyword>
<evidence type="ECO:0000313" key="3">
    <source>
        <dbReference type="Proteomes" id="UP001526426"/>
    </source>
</evidence>
<feature type="region of interest" description="Disordered" evidence="1">
    <location>
        <begin position="198"/>
        <end position="273"/>
    </location>
</feature>
<feature type="non-terminal residue" evidence="2">
    <location>
        <position position="273"/>
    </location>
</feature>
<reference evidence="2 3" key="1">
    <citation type="submission" date="2021-08" db="EMBL/GenBank/DDBJ databases">
        <title>Draft genome sequence of Spirulina subsalsa with high tolerance to salinity and hype-accumulation of phycocyanin.</title>
        <authorList>
            <person name="Pei H."/>
            <person name="Jiang L."/>
        </authorList>
    </citation>
    <scope>NUCLEOTIDE SEQUENCE [LARGE SCALE GENOMIC DNA]</scope>
    <source>
        <strain evidence="2 3">FACHB-351</strain>
    </source>
</reference>
<comment type="caution">
    <text evidence="2">The sequence shown here is derived from an EMBL/GenBank/DDBJ whole genome shotgun (WGS) entry which is preliminary data.</text>
</comment>